<keyword evidence="2" id="KW-0547">Nucleotide-binding</keyword>
<evidence type="ECO:0000313" key="2">
    <source>
        <dbReference type="EMBL" id="SES04731.1"/>
    </source>
</evidence>
<accession>A0A1H9U659</accession>
<evidence type="ECO:0000313" key="3">
    <source>
        <dbReference type="Proteomes" id="UP000198815"/>
    </source>
</evidence>
<keyword evidence="2" id="KW-0067">ATP-binding</keyword>
<dbReference type="Proteomes" id="UP000198815">
    <property type="component" value="Unassembled WGS sequence"/>
</dbReference>
<feature type="domain" description="SIP-like Rossmann fold" evidence="1">
    <location>
        <begin position="12"/>
        <end position="116"/>
    </location>
</feature>
<keyword evidence="3" id="KW-1185">Reference proteome</keyword>
<dbReference type="InterPro" id="IPR039261">
    <property type="entry name" value="FNR_nucleotide-bd"/>
</dbReference>
<proteinExistence type="predicted"/>
<dbReference type="EMBL" id="FOGZ01000041">
    <property type="protein sequence ID" value="SES04731.1"/>
    <property type="molecule type" value="Genomic_DNA"/>
</dbReference>
<dbReference type="STRING" id="64702.SAMN05443377_1416"/>
<reference evidence="3" key="1">
    <citation type="submission" date="2016-10" db="EMBL/GenBank/DDBJ databases">
        <authorList>
            <person name="Varghese N."/>
            <person name="Submissions S."/>
        </authorList>
    </citation>
    <scope>NUCLEOTIDE SEQUENCE [LARGE SCALE GENOMIC DNA]</scope>
    <source>
        <strain evidence="3">DSM 16859</strain>
    </source>
</reference>
<dbReference type="InterPro" id="IPR039374">
    <property type="entry name" value="SIP_fam"/>
</dbReference>
<dbReference type="Gene3D" id="3.40.50.80">
    <property type="entry name" value="Nucleotide-binding domain of ferredoxin-NADP reductase (FNR) module"/>
    <property type="match status" value="1"/>
</dbReference>
<evidence type="ECO:0000259" key="1">
    <source>
        <dbReference type="Pfam" id="PF04954"/>
    </source>
</evidence>
<dbReference type="PANTHER" id="PTHR30157">
    <property type="entry name" value="FERRIC REDUCTASE, NADPH-DEPENDENT"/>
    <property type="match status" value="1"/>
</dbReference>
<sequence>MPEAADALGGDNPHAELSWLPRSGEHGSALVSAVSQFCRTDRAFIAADTHDPDTLLPDIDVDSALLWELPDLASSGDFYAWIAGEASMVKTLRRLLVRDAGVDRRRVAFMGYWRAGKAEGS</sequence>
<dbReference type="GO" id="GO:0005524">
    <property type="term" value="F:ATP binding"/>
    <property type="evidence" value="ECO:0007669"/>
    <property type="project" value="UniProtKB-KW"/>
</dbReference>
<name>A0A1H9U659_9ACTN</name>
<dbReference type="Pfam" id="PF04954">
    <property type="entry name" value="SIP"/>
    <property type="match status" value="1"/>
</dbReference>
<organism evidence="2 3">
    <name type="scientific">Propionibacterium cyclohexanicum</name>
    <dbReference type="NCBI Taxonomy" id="64702"/>
    <lineage>
        <taxon>Bacteria</taxon>
        <taxon>Bacillati</taxon>
        <taxon>Actinomycetota</taxon>
        <taxon>Actinomycetes</taxon>
        <taxon>Propionibacteriales</taxon>
        <taxon>Propionibacteriaceae</taxon>
        <taxon>Propionibacterium</taxon>
    </lineage>
</organism>
<dbReference type="PANTHER" id="PTHR30157:SF0">
    <property type="entry name" value="NADPH-DEPENDENT FERRIC-CHELATE REDUCTASE"/>
    <property type="match status" value="1"/>
</dbReference>
<gene>
    <name evidence="2" type="ORF">SAMN05443377_1416</name>
</gene>
<protein>
    <submittedName>
        <fullName evidence="2">Iron complex transport system ATP-binding protein</fullName>
    </submittedName>
</protein>
<dbReference type="AlphaFoldDB" id="A0A1H9U659"/>
<dbReference type="InterPro" id="IPR007037">
    <property type="entry name" value="SIP_rossman_dom"/>
</dbReference>